<dbReference type="CDD" id="cd06455">
    <property type="entry name" value="M3A_TOP"/>
    <property type="match status" value="1"/>
</dbReference>
<dbReference type="InterPro" id="IPR024080">
    <property type="entry name" value="Neurolysin/TOP_N"/>
</dbReference>
<keyword evidence="10" id="KW-1185">Reference proteome</keyword>
<reference evidence="9 10" key="1">
    <citation type="submission" date="2019-09" db="EMBL/GenBank/DDBJ databases">
        <title>The complete genome of Methanoplanus sp. FWC-SCC4.</title>
        <authorList>
            <person name="Chen S.-C."/>
            <person name="Zhou Y.-Z."/>
            <person name="Lai M.-C."/>
        </authorList>
    </citation>
    <scope>NUCLEOTIDE SEQUENCE [LARGE SCALE GENOMIC DNA]</scope>
    <source>
        <strain evidence="9 10">FWC-SCC4</strain>
    </source>
</reference>
<dbReference type="GO" id="GO:0006508">
    <property type="term" value="P:proteolysis"/>
    <property type="evidence" value="ECO:0007669"/>
    <property type="project" value="UniProtKB-KW"/>
</dbReference>
<keyword evidence="7" id="KW-0482">Metalloprotease</keyword>
<evidence type="ECO:0000259" key="8">
    <source>
        <dbReference type="Pfam" id="PF01432"/>
    </source>
</evidence>
<dbReference type="Gene3D" id="1.10.1370.10">
    <property type="entry name" value="Neurolysin, domain 3"/>
    <property type="match status" value="1"/>
</dbReference>
<organism evidence="9 10">
    <name type="scientific">Methanochimaera problematica</name>
    <dbReference type="NCBI Taxonomy" id="2609417"/>
    <lineage>
        <taxon>Archaea</taxon>
        <taxon>Methanobacteriati</taxon>
        <taxon>Methanobacteriota</taxon>
        <taxon>Stenosarchaea group</taxon>
        <taxon>Methanomicrobia</taxon>
        <taxon>Methanomicrobiales</taxon>
        <taxon>Methanomicrobiaceae</taxon>
        <taxon>Methanochimaera</taxon>
    </lineage>
</organism>
<dbReference type="Pfam" id="PF01432">
    <property type="entry name" value="Peptidase_M3"/>
    <property type="match status" value="1"/>
</dbReference>
<name>A0AA97FFC4_9EURY</name>
<comment type="cofactor">
    <cofactor evidence="1">
        <name>Zn(2+)</name>
        <dbReference type="ChEBI" id="CHEBI:29105"/>
    </cofactor>
</comment>
<dbReference type="GO" id="GO:0006518">
    <property type="term" value="P:peptide metabolic process"/>
    <property type="evidence" value="ECO:0007669"/>
    <property type="project" value="TreeGrafter"/>
</dbReference>
<evidence type="ECO:0000256" key="5">
    <source>
        <dbReference type="ARBA" id="ARBA00022801"/>
    </source>
</evidence>
<keyword evidence="6" id="KW-0862">Zinc</keyword>
<keyword evidence="5" id="KW-0378">Hydrolase</keyword>
<dbReference type="KEGG" id="mefw:F1737_11560"/>
<dbReference type="InterPro" id="IPR024077">
    <property type="entry name" value="Neurolysin/TOP_dom2"/>
</dbReference>
<protein>
    <submittedName>
        <fullName evidence="9">Zn-dependent oligopeptidase</fullName>
    </submittedName>
</protein>
<proteinExistence type="inferred from homology"/>
<evidence type="ECO:0000256" key="1">
    <source>
        <dbReference type="ARBA" id="ARBA00001947"/>
    </source>
</evidence>
<evidence type="ECO:0000256" key="6">
    <source>
        <dbReference type="ARBA" id="ARBA00022833"/>
    </source>
</evidence>
<comment type="similarity">
    <text evidence="2">Belongs to the peptidase M3 family.</text>
</comment>
<evidence type="ECO:0000256" key="2">
    <source>
        <dbReference type="ARBA" id="ARBA00006040"/>
    </source>
</evidence>
<evidence type="ECO:0000256" key="4">
    <source>
        <dbReference type="ARBA" id="ARBA00022723"/>
    </source>
</evidence>
<gene>
    <name evidence="9" type="ORF">F1737_11560</name>
</gene>
<dbReference type="InterPro" id="IPR001567">
    <property type="entry name" value="Pept_M3A_M3B_dom"/>
</dbReference>
<dbReference type="InterPro" id="IPR045090">
    <property type="entry name" value="Pept_M3A_M3B"/>
</dbReference>
<feature type="domain" description="Peptidase M3A/M3B catalytic" evidence="8">
    <location>
        <begin position="248"/>
        <end position="690"/>
    </location>
</feature>
<dbReference type="InterPro" id="IPR024079">
    <property type="entry name" value="MetalloPept_cat_dom_sf"/>
</dbReference>
<dbReference type="PANTHER" id="PTHR11804">
    <property type="entry name" value="PROTEASE M3 THIMET OLIGOPEPTIDASE-RELATED"/>
    <property type="match status" value="1"/>
</dbReference>
<sequence length="696" mass="78568">MPDNDSLTRFCRVFSTLIIAFILVMSAGCIQSSPAESDIPVVTSTTGPIQTEYSHGEITRLAGKAQADANESFNQIAAILPEERNFDNTVLAFEETVSDHENAIFPLTLMRDLHPDPEIAAEGQSADESYKIFLNDVMTRPDLYDALKGQNPRTGQESRLYNKILSKFEKSGLGLSDERRSKLRGMNNRLVKLESEYILNLNNDNTTLEFTAADLSGLSAEVLSGFSETESGNYTVTMTYPNLFSVIISAENEETRKKMYQTFFNVQADENIPVLEEALDLRRSIAEEAGFLTWADYKLDNNSMAKDSAGVMTFLNTLKAPLQNKTTAELEELLAVKKTLDPKATSVNPWDVYYLREKIRKQDYDYDKEEVREYFPMERVLSGLFDTCSALFGVSFEEVSNPSVWSPDVRLFEVSNMTDNKTIGYLYLDLYKREGKVRYTYTSGIINGRIKNGTYTTPVVVIVDNLRPPAGDKPSLLSPVEMETLFHETGHAMHGILTEVPYGILSGANVDFDFSELPSMTLEEWVWDPQVLESLSGHYKNTSKKIPAELCDIIIEDHFGDPSYFYSVQLIYSLEDMRFHTARGRVNATEIWSKTNEEMTGMHDTTRQPARFDYMMDGSYDAAYYGYLWSEANAFNIVDEFKKDGMLNRTTGMRLRNEILSKGNMEDGSVLLENFLGKEPGPEALYKVMGIDVAEA</sequence>
<dbReference type="Proteomes" id="UP001301797">
    <property type="component" value="Chromosome"/>
</dbReference>
<dbReference type="PANTHER" id="PTHR11804:SF84">
    <property type="entry name" value="SACCHAROLYSIN"/>
    <property type="match status" value="1"/>
</dbReference>
<accession>A0AA97FFC4</accession>
<evidence type="ECO:0000256" key="3">
    <source>
        <dbReference type="ARBA" id="ARBA00022670"/>
    </source>
</evidence>
<dbReference type="RefSeq" id="WP_317136733.1">
    <property type="nucleotide sequence ID" value="NZ_CP043875.1"/>
</dbReference>
<dbReference type="GO" id="GO:0004222">
    <property type="term" value="F:metalloendopeptidase activity"/>
    <property type="evidence" value="ECO:0007669"/>
    <property type="project" value="InterPro"/>
</dbReference>
<dbReference type="SUPFAM" id="SSF55486">
    <property type="entry name" value="Metalloproteases ('zincins'), catalytic domain"/>
    <property type="match status" value="1"/>
</dbReference>
<dbReference type="GO" id="GO:0046872">
    <property type="term" value="F:metal ion binding"/>
    <property type="evidence" value="ECO:0007669"/>
    <property type="project" value="UniProtKB-KW"/>
</dbReference>
<evidence type="ECO:0000313" key="10">
    <source>
        <dbReference type="Proteomes" id="UP001301797"/>
    </source>
</evidence>
<dbReference type="Gene3D" id="3.40.390.10">
    <property type="entry name" value="Collagenase (Catalytic Domain)"/>
    <property type="match status" value="1"/>
</dbReference>
<dbReference type="Gene3D" id="1.20.1050.40">
    <property type="entry name" value="Endopeptidase. Chain P, domain 1"/>
    <property type="match status" value="1"/>
</dbReference>
<keyword evidence="4" id="KW-0479">Metal-binding</keyword>
<evidence type="ECO:0000313" key="9">
    <source>
        <dbReference type="EMBL" id="WOF17268.1"/>
    </source>
</evidence>
<dbReference type="AlphaFoldDB" id="A0AA97FFC4"/>
<keyword evidence="3" id="KW-0645">Protease</keyword>
<evidence type="ECO:0000256" key="7">
    <source>
        <dbReference type="ARBA" id="ARBA00023049"/>
    </source>
</evidence>
<dbReference type="GeneID" id="85230817"/>
<dbReference type="EMBL" id="CP043875">
    <property type="protein sequence ID" value="WOF17268.1"/>
    <property type="molecule type" value="Genomic_DNA"/>
</dbReference>